<proteinExistence type="predicted"/>
<name>A0ABT4CRY4_9CLOT</name>
<reference evidence="1" key="1">
    <citation type="submission" date="2022-12" db="EMBL/GenBank/DDBJ databases">
        <authorList>
            <person name="Wang J."/>
        </authorList>
    </citation>
    <scope>NUCLEOTIDE SEQUENCE</scope>
    <source>
        <strain evidence="1">HY-42-06</strain>
    </source>
</reference>
<protein>
    <submittedName>
        <fullName evidence="1">Uncharacterized protein</fullName>
    </submittedName>
</protein>
<evidence type="ECO:0000313" key="2">
    <source>
        <dbReference type="Proteomes" id="UP001079657"/>
    </source>
</evidence>
<sequence length="55" mass="6286">MKHINNKTNYKKYIKISSKSGCISASYILNNENDTETIAYENLESSGIVIPKYKK</sequence>
<dbReference type="Proteomes" id="UP001079657">
    <property type="component" value="Unassembled WGS sequence"/>
</dbReference>
<organism evidence="1 2">
    <name type="scientific">Clostridium ganghwense</name>
    <dbReference type="NCBI Taxonomy" id="312089"/>
    <lineage>
        <taxon>Bacteria</taxon>
        <taxon>Bacillati</taxon>
        <taxon>Bacillota</taxon>
        <taxon>Clostridia</taxon>
        <taxon>Eubacteriales</taxon>
        <taxon>Clostridiaceae</taxon>
        <taxon>Clostridium</taxon>
    </lineage>
</organism>
<dbReference type="EMBL" id="JAPQES010000005">
    <property type="protein sequence ID" value="MCY6371826.1"/>
    <property type="molecule type" value="Genomic_DNA"/>
</dbReference>
<comment type="caution">
    <text evidence="1">The sequence shown here is derived from an EMBL/GenBank/DDBJ whole genome shotgun (WGS) entry which is preliminary data.</text>
</comment>
<dbReference type="RefSeq" id="WP_268050726.1">
    <property type="nucleotide sequence ID" value="NZ_JAPQES010000005.1"/>
</dbReference>
<evidence type="ECO:0000313" key="1">
    <source>
        <dbReference type="EMBL" id="MCY6371826.1"/>
    </source>
</evidence>
<gene>
    <name evidence="1" type="ORF">OXH55_14365</name>
</gene>
<keyword evidence="2" id="KW-1185">Reference proteome</keyword>
<accession>A0ABT4CRY4</accession>